<name>A0AA37WJ41_9ALTE</name>
<keyword evidence="2" id="KW-1185">Reference proteome</keyword>
<dbReference type="PIRSF" id="PIRSF028235">
    <property type="entry name" value="UCP028235"/>
    <property type="match status" value="1"/>
</dbReference>
<dbReference type="InterPro" id="IPR016877">
    <property type="entry name" value="UCP028235"/>
</dbReference>
<reference evidence="1" key="1">
    <citation type="journal article" date="2014" name="Int. J. Syst. Evol. Microbiol.">
        <title>Complete genome sequence of Corynebacterium casei LMG S-19264T (=DSM 44701T), isolated from a smear-ripened cheese.</title>
        <authorList>
            <consortium name="US DOE Joint Genome Institute (JGI-PGF)"/>
            <person name="Walter F."/>
            <person name="Albersmeier A."/>
            <person name="Kalinowski J."/>
            <person name="Ruckert C."/>
        </authorList>
    </citation>
    <scope>NUCLEOTIDE SEQUENCE</scope>
    <source>
        <strain evidence="1">NBRC 110023</strain>
    </source>
</reference>
<organism evidence="1 2">
    <name type="scientific">Agaribacter marinus</name>
    <dbReference type="NCBI Taxonomy" id="1431249"/>
    <lineage>
        <taxon>Bacteria</taxon>
        <taxon>Pseudomonadati</taxon>
        <taxon>Pseudomonadota</taxon>
        <taxon>Gammaproteobacteria</taxon>
        <taxon>Alteromonadales</taxon>
        <taxon>Alteromonadaceae</taxon>
        <taxon>Agaribacter</taxon>
    </lineage>
</organism>
<gene>
    <name evidence="1" type="ORF">GCM10007852_35090</name>
</gene>
<dbReference type="AlphaFoldDB" id="A0AA37WJ41"/>
<comment type="caution">
    <text evidence="1">The sequence shown here is derived from an EMBL/GenBank/DDBJ whole genome shotgun (WGS) entry which is preliminary data.</text>
</comment>
<sequence length="319" mass="36113">MSTMTASVEDKYRLVTRSDFDGLVCAVLLKEIGLIDEIKFVHPKDMQDGLVEITPNDITTNLPYVPGCNLAFDHHLSEMSRNSENNDPNHIIDPKAPSAARVVYDYYGGKDIFPESWDDMMEAVDKADAAQFTRDEILNPEGWVLLNYLMDSRTGLGRFREFRISNYSLMMELIDYCRNHTIEEILALPDVQERVELYYEHKDKFAAQIKECATVYGNLVLLDLRDQETIYAGNRFMIYAAYPECNISIHEMWGFRKQNTVFAIGKSILNRSSNTNVGELCLRYGGGGHMAAGTCQIFGNSDVVDATRDALIAQINQDG</sequence>
<reference evidence="1" key="2">
    <citation type="submission" date="2023-01" db="EMBL/GenBank/DDBJ databases">
        <title>Draft genome sequence of Agaribacter marinus strain NBRC 110023.</title>
        <authorList>
            <person name="Sun Q."/>
            <person name="Mori K."/>
        </authorList>
    </citation>
    <scope>NUCLEOTIDE SEQUENCE</scope>
    <source>
        <strain evidence="1">NBRC 110023</strain>
    </source>
</reference>
<dbReference type="InterPro" id="IPR038763">
    <property type="entry name" value="DHH_sf"/>
</dbReference>
<dbReference type="EMBL" id="BSOT01000011">
    <property type="protein sequence ID" value="GLR72601.1"/>
    <property type="molecule type" value="Genomic_DNA"/>
</dbReference>
<dbReference type="Proteomes" id="UP001156601">
    <property type="component" value="Unassembled WGS sequence"/>
</dbReference>
<proteinExistence type="predicted"/>
<protein>
    <submittedName>
        <fullName evidence="1">Exopolyphosphatase</fullName>
    </submittedName>
</protein>
<dbReference type="SUPFAM" id="SSF64182">
    <property type="entry name" value="DHH phosphoesterases"/>
    <property type="match status" value="1"/>
</dbReference>
<accession>A0AA37WJ41</accession>
<evidence type="ECO:0000313" key="1">
    <source>
        <dbReference type="EMBL" id="GLR72601.1"/>
    </source>
</evidence>
<evidence type="ECO:0000313" key="2">
    <source>
        <dbReference type="Proteomes" id="UP001156601"/>
    </source>
</evidence>